<dbReference type="Proteomes" id="UP000091857">
    <property type="component" value="Chromosome 2"/>
</dbReference>
<keyword evidence="2" id="KW-1185">Reference proteome</keyword>
<name>A0ACB7I7S2_MANES</name>
<dbReference type="EMBL" id="CM004388">
    <property type="protein sequence ID" value="KAG8661099.1"/>
    <property type="molecule type" value="Genomic_DNA"/>
</dbReference>
<reference evidence="2" key="1">
    <citation type="journal article" date="2016" name="Nat. Biotechnol.">
        <title>Sequencing wild and cultivated cassava and related species reveals extensive interspecific hybridization and genetic diversity.</title>
        <authorList>
            <person name="Bredeson J.V."/>
            <person name="Lyons J.B."/>
            <person name="Prochnik S.E."/>
            <person name="Wu G.A."/>
            <person name="Ha C.M."/>
            <person name="Edsinger-Gonzales E."/>
            <person name="Grimwood J."/>
            <person name="Schmutz J."/>
            <person name="Rabbi I.Y."/>
            <person name="Egesi C."/>
            <person name="Nauluvula P."/>
            <person name="Lebot V."/>
            <person name="Ndunguru J."/>
            <person name="Mkamilo G."/>
            <person name="Bart R.S."/>
            <person name="Setter T.L."/>
            <person name="Gleadow R.M."/>
            <person name="Kulakow P."/>
            <person name="Ferguson M.E."/>
            <person name="Rounsley S."/>
            <person name="Rokhsar D.S."/>
        </authorList>
    </citation>
    <scope>NUCLEOTIDE SEQUENCE [LARGE SCALE GENOMIC DNA]</scope>
    <source>
        <strain evidence="2">cv. AM560-2</strain>
    </source>
</reference>
<evidence type="ECO:0000313" key="1">
    <source>
        <dbReference type="EMBL" id="KAG8661099.1"/>
    </source>
</evidence>
<proteinExistence type="predicted"/>
<protein>
    <submittedName>
        <fullName evidence="1">Uncharacterized protein</fullName>
    </submittedName>
</protein>
<comment type="caution">
    <text evidence="1">The sequence shown here is derived from an EMBL/GenBank/DDBJ whole genome shotgun (WGS) entry which is preliminary data.</text>
</comment>
<sequence length="613" mass="69836">MNINRIEDDEEEEDTEMPLPFSIVGSPWTKPLLRTAAKIGPNVSPPSAYEIAEVYLKYEYNEMKKYIASLPNVSPPSAYEIVEVYLKNEYNEMKKYIASFDGIWKERGVTIMCDGWSGPTHMSIVNFLVYSNRGTMLHKSIDASNVEHKDGEYYFKIMKEVVEEIGLKKLSKCAHCIDLILEDIGKKKSVQKIIDQAKKFTDNRDIFRLGITRFATNFIALESIVRYRVGLRNMFESEQWMMIKGDDKPTMGFIYEAMERAKLAIQKNSRSYLEYWRIIDHRWNFQLHHDLHAAGYFLNPQYQYGPHDIGNNNEIILGLKNVIQRLEGDLVNQGKALNQVSNKLILKCYYVSVVEGLKLEQLLMNLKLTSEWWINYGESALELRKIAIKVLSQTTSASNCERNWSTFSLIHTKTRNRLKYQKLHALVFVHYNMRLKIRNVTRKSQQELDRSYDPINLDYIFEEDDPLNSWLEERESPLLDGQPNPWLDGEEASNAQSQSESATQTQGQQGAAGGGGTTVEGGGSRSSQDPPSQRQNGIRIASEPSLMRTYQRSQDSHSSSTGGAETSQTRGEGVAYEEERSIDSLNYGYNAGTYNPNFMYGGGTGGSSSSEVL</sequence>
<accession>A0ACB7I7S2</accession>
<gene>
    <name evidence="1" type="ORF">MANES_02G210140v8</name>
</gene>
<evidence type="ECO:0000313" key="2">
    <source>
        <dbReference type="Proteomes" id="UP000091857"/>
    </source>
</evidence>
<organism evidence="1 2">
    <name type="scientific">Manihot esculenta</name>
    <name type="common">Cassava</name>
    <name type="synonym">Jatropha manihot</name>
    <dbReference type="NCBI Taxonomy" id="3983"/>
    <lineage>
        <taxon>Eukaryota</taxon>
        <taxon>Viridiplantae</taxon>
        <taxon>Streptophyta</taxon>
        <taxon>Embryophyta</taxon>
        <taxon>Tracheophyta</taxon>
        <taxon>Spermatophyta</taxon>
        <taxon>Magnoliopsida</taxon>
        <taxon>eudicotyledons</taxon>
        <taxon>Gunneridae</taxon>
        <taxon>Pentapetalae</taxon>
        <taxon>rosids</taxon>
        <taxon>fabids</taxon>
        <taxon>Malpighiales</taxon>
        <taxon>Euphorbiaceae</taxon>
        <taxon>Crotonoideae</taxon>
        <taxon>Manihoteae</taxon>
        <taxon>Manihot</taxon>
    </lineage>
</organism>